<dbReference type="HOGENOM" id="CLU_1525383_0_0_1"/>
<reference evidence="2" key="2">
    <citation type="submission" date="2012-08" db="EMBL/GenBank/DDBJ databases">
        <title>Genome sequence of Kazachstania naganishii.</title>
        <authorList>
            <person name="Gordon J.L."/>
            <person name="Armisen D."/>
            <person name="Proux-Wera E."/>
            <person name="OhEigeartaigh S.S."/>
            <person name="Byrne K.P."/>
            <person name="Wolfe K.H."/>
        </authorList>
    </citation>
    <scope>NUCLEOTIDE SEQUENCE [LARGE SCALE GENOMIC DNA]</scope>
    <source>
        <strain evidence="2">ATCC MYA-139 / BCRC 22969 / CBS 8797 / CCRC 22969 / KCTC 17520 / NBRC 10181 / NCYC 3082</strain>
    </source>
</reference>
<dbReference type="Proteomes" id="UP000006310">
    <property type="component" value="Chromosome 9"/>
</dbReference>
<dbReference type="GeneID" id="34527676"/>
<evidence type="ECO:0000313" key="1">
    <source>
        <dbReference type="EMBL" id="CCK71933.1"/>
    </source>
</evidence>
<gene>
    <name evidence="1" type="primary">KNAG0I01440</name>
    <name evidence="1" type="ordered locus">KNAG_0I01440</name>
</gene>
<reference evidence="1 2" key="1">
    <citation type="journal article" date="2011" name="Proc. Natl. Acad. Sci. U.S.A.">
        <title>Evolutionary erosion of yeast sex chromosomes by mating-type switching accidents.</title>
        <authorList>
            <person name="Gordon J.L."/>
            <person name="Armisen D."/>
            <person name="Proux-Wera E."/>
            <person name="Oheigeartaigh S.S."/>
            <person name="Byrne K.P."/>
            <person name="Wolfe K.H."/>
        </authorList>
    </citation>
    <scope>NUCLEOTIDE SEQUENCE [LARGE SCALE GENOMIC DNA]</scope>
    <source>
        <strain evidence="2">ATCC MYA-139 / BCRC 22969 / CBS 8797 / CCRC 22969 / KCTC 17520 / NBRC 10181 / NCYC 3082</strain>
    </source>
</reference>
<sequence>MLQSVRDTVYAMFQYRWFELTCVRVYRQKRRLKRRFWDMRQDRKWSRENGDGVHVVVGPHREMTRIAPVVVQDSGTFVQVENFFQILKMEDTTTGGLPRNTKPLFETASFLSVRKLPEITPTDRALEDNDSSYSIGGTVIYRMPLVHVVNETIQDDLMYQCLGLPTRCELWHHLAS</sequence>
<name>J7RQ80_HUIN7</name>
<dbReference type="EMBL" id="HE978322">
    <property type="protein sequence ID" value="CCK71933.1"/>
    <property type="molecule type" value="Genomic_DNA"/>
</dbReference>
<organism evidence="1 2">
    <name type="scientific">Huiozyma naganishii (strain ATCC MYA-139 / BCRC 22969 / CBS 8797 / KCTC 17520 / NBRC 10181 / NCYC 3082 / Yp74L-3)</name>
    <name type="common">Yeast</name>
    <name type="synonym">Kazachstania naganishii</name>
    <dbReference type="NCBI Taxonomy" id="1071383"/>
    <lineage>
        <taxon>Eukaryota</taxon>
        <taxon>Fungi</taxon>
        <taxon>Dikarya</taxon>
        <taxon>Ascomycota</taxon>
        <taxon>Saccharomycotina</taxon>
        <taxon>Saccharomycetes</taxon>
        <taxon>Saccharomycetales</taxon>
        <taxon>Saccharomycetaceae</taxon>
        <taxon>Huiozyma</taxon>
    </lineage>
</organism>
<dbReference type="AlphaFoldDB" id="J7RQ80"/>
<proteinExistence type="predicted"/>
<keyword evidence="2" id="KW-1185">Reference proteome</keyword>
<dbReference type="RefSeq" id="XP_022466178.1">
    <property type="nucleotide sequence ID" value="XM_022609821.1"/>
</dbReference>
<evidence type="ECO:0000313" key="2">
    <source>
        <dbReference type="Proteomes" id="UP000006310"/>
    </source>
</evidence>
<protein>
    <submittedName>
        <fullName evidence="1">Uncharacterized protein</fullName>
    </submittedName>
</protein>
<accession>J7RQ80</accession>
<dbReference type="KEGG" id="kng:KNAG_0I01440"/>